<dbReference type="Proteomes" id="UP000240009">
    <property type="component" value="Unassembled WGS sequence"/>
</dbReference>
<comment type="caution">
    <text evidence="8">The sequence shown here is derived from an EMBL/GenBank/DDBJ whole genome shotgun (WGS) entry which is preliminary data.</text>
</comment>
<dbReference type="PANTHER" id="PTHR43133">
    <property type="entry name" value="RNA POLYMERASE ECF-TYPE SIGMA FACTO"/>
    <property type="match status" value="1"/>
</dbReference>
<name>A0A2S8FHD1_9BACT</name>
<dbReference type="InterPro" id="IPR013324">
    <property type="entry name" value="RNA_pol_sigma_r3/r4-like"/>
</dbReference>
<evidence type="ECO:0000313" key="8">
    <source>
        <dbReference type="EMBL" id="PQO31314.1"/>
    </source>
</evidence>
<dbReference type="InterPro" id="IPR036388">
    <property type="entry name" value="WH-like_DNA-bd_sf"/>
</dbReference>
<dbReference type="Gene3D" id="1.10.1740.10">
    <property type="match status" value="1"/>
</dbReference>
<keyword evidence="5" id="KW-0804">Transcription</keyword>
<reference evidence="8 9" key="1">
    <citation type="submission" date="2018-02" db="EMBL/GenBank/DDBJ databases">
        <title>Comparative genomes isolates from brazilian mangrove.</title>
        <authorList>
            <person name="Araujo J.E."/>
            <person name="Taketani R.G."/>
            <person name="Silva M.C.P."/>
            <person name="Loureco M.V."/>
            <person name="Andreote F.D."/>
        </authorList>
    </citation>
    <scope>NUCLEOTIDE SEQUENCE [LARGE SCALE GENOMIC DNA]</scope>
    <source>
        <strain evidence="8 9">HEX-2 MGV</strain>
    </source>
</reference>
<feature type="domain" description="RNA polymerase sigma-70 region 2" evidence="6">
    <location>
        <begin position="17"/>
        <end position="84"/>
    </location>
</feature>
<dbReference type="GO" id="GO:0006352">
    <property type="term" value="P:DNA-templated transcription initiation"/>
    <property type="evidence" value="ECO:0007669"/>
    <property type="project" value="InterPro"/>
</dbReference>
<evidence type="ECO:0000313" key="9">
    <source>
        <dbReference type="Proteomes" id="UP000240009"/>
    </source>
</evidence>
<dbReference type="InterPro" id="IPR039425">
    <property type="entry name" value="RNA_pol_sigma-70-like"/>
</dbReference>
<keyword evidence="3" id="KW-0731">Sigma factor</keyword>
<evidence type="ECO:0000259" key="6">
    <source>
        <dbReference type="Pfam" id="PF04542"/>
    </source>
</evidence>
<proteinExistence type="inferred from homology"/>
<evidence type="ECO:0000259" key="7">
    <source>
        <dbReference type="Pfam" id="PF08281"/>
    </source>
</evidence>
<gene>
    <name evidence="8" type="ORF">C5Y96_13310</name>
</gene>
<protein>
    <submittedName>
        <fullName evidence="8">Sigma-70 family RNA polymerase sigma factor</fullName>
    </submittedName>
</protein>
<comment type="similarity">
    <text evidence="1">Belongs to the sigma-70 factor family. ECF subfamily.</text>
</comment>
<dbReference type="InterPro" id="IPR007627">
    <property type="entry name" value="RNA_pol_sigma70_r2"/>
</dbReference>
<dbReference type="InterPro" id="IPR013249">
    <property type="entry name" value="RNA_pol_sigma70_r4_t2"/>
</dbReference>
<dbReference type="SUPFAM" id="SSF88946">
    <property type="entry name" value="Sigma2 domain of RNA polymerase sigma factors"/>
    <property type="match status" value="1"/>
</dbReference>
<dbReference type="InterPro" id="IPR014284">
    <property type="entry name" value="RNA_pol_sigma-70_dom"/>
</dbReference>
<dbReference type="Pfam" id="PF04542">
    <property type="entry name" value="Sigma70_r2"/>
    <property type="match status" value="1"/>
</dbReference>
<organism evidence="8 9">
    <name type="scientific">Blastopirellula marina</name>
    <dbReference type="NCBI Taxonomy" id="124"/>
    <lineage>
        <taxon>Bacteria</taxon>
        <taxon>Pseudomonadati</taxon>
        <taxon>Planctomycetota</taxon>
        <taxon>Planctomycetia</taxon>
        <taxon>Pirellulales</taxon>
        <taxon>Pirellulaceae</taxon>
        <taxon>Blastopirellula</taxon>
    </lineage>
</organism>
<keyword evidence="4" id="KW-0238">DNA-binding</keyword>
<dbReference type="NCBIfam" id="TIGR02937">
    <property type="entry name" value="sigma70-ECF"/>
    <property type="match status" value="1"/>
</dbReference>
<evidence type="ECO:0000256" key="2">
    <source>
        <dbReference type="ARBA" id="ARBA00023015"/>
    </source>
</evidence>
<dbReference type="PANTHER" id="PTHR43133:SF8">
    <property type="entry name" value="RNA POLYMERASE SIGMA FACTOR HI_1459-RELATED"/>
    <property type="match status" value="1"/>
</dbReference>
<evidence type="ECO:0000256" key="3">
    <source>
        <dbReference type="ARBA" id="ARBA00023082"/>
    </source>
</evidence>
<dbReference type="AlphaFoldDB" id="A0A2S8FHD1"/>
<dbReference type="OrthoDB" id="9795666at2"/>
<dbReference type="SUPFAM" id="SSF88659">
    <property type="entry name" value="Sigma3 and sigma4 domains of RNA polymerase sigma factors"/>
    <property type="match status" value="1"/>
</dbReference>
<dbReference type="GO" id="GO:0016987">
    <property type="term" value="F:sigma factor activity"/>
    <property type="evidence" value="ECO:0007669"/>
    <property type="project" value="UniProtKB-KW"/>
</dbReference>
<dbReference type="Gene3D" id="1.10.10.10">
    <property type="entry name" value="Winged helix-like DNA-binding domain superfamily/Winged helix DNA-binding domain"/>
    <property type="match status" value="1"/>
</dbReference>
<dbReference type="RefSeq" id="WP_105354050.1">
    <property type="nucleotide sequence ID" value="NZ_PUIA01000037.1"/>
</dbReference>
<accession>A0A2S8FHD1</accession>
<keyword evidence="2" id="KW-0805">Transcription regulation</keyword>
<evidence type="ECO:0000256" key="1">
    <source>
        <dbReference type="ARBA" id="ARBA00010641"/>
    </source>
</evidence>
<dbReference type="Pfam" id="PF08281">
    <property type="entry name" value="Sigma70_r4_2"/>
    <property type="match status" value="1"/>
</dbReference>
<evidence type="ECO:0000256" key="5">
    <source>
        <dbReference type="ARBA" id="ARBA00023163"/>
    </source>
</evidence>
<dbReference type="InterPro" id="IPR013325">
    <property type="entry name" value="RNA_pol_sigma_r2"/>
</dbReference>
<dbReference type="EMBL" id="PUIA01000037">
    <property type="protein sequence ID" value="PQO31314.1"/>
    <property type="molecule type" value="Genomic_DNA"/>
</dbReference>
<feature type="domain" description="RNA polymerase sigma factor 70 region 4 type 2" evidence="7">
    <location>
        <begin position="112"/>
        <end position="163"/>
    </location>
</feature>
<dbReference type="GO" id="GO:0003677">
    <property type="term" value="F:DNA binding"/>
    <property type="evidence" value="ECO:0007669"/>
    <property type="project" value="UniProtKB-KW"/>
</dbReference>
<sequence length="175" mass="20445">MKDLPQHESTAVDVAQLVAQHQLSVWRYLRSWGCSPQEAEDLTQETFLKVLERPFEQLTDAATRGYLRTVARNLLIDRRRKEGRQTNIQAVENIEQFWVETDDRKPEELLGLLNECLEGLTERARTALQMRFQDRKSRSEIADALQIGEHGAKNLMQRAKQQLRECIEFKLNHES</sequence>
<evidence type="ECO:0000256" key="4">
    <source>
        <dbReference type="ARBA" id="ARBA00023125"/>
    </source>
</evidence>